<evidence type="ECO:0000313" key="2">
    <source>
        <dbReference type="Proteomes" id="UP000465609"/>
    </source>
</evidence>
<protein>
    <recommendedName>
        <fullName evidence="3">Anti-sigma-M factor RsmA</fullName>
    </recommendedName>
</protein>
<gene>
    <name evidence="1" type="ORF">MAUB_33600</name>
</gene>
<keyword evidence="2" id="KW-1185">Reference proteome</keyword>
<accession>A0ABN5YUR1</accession>
<reference evidence="1 2" key="1">
    <citation type="journal article" date="2019" name="Emerg. Microbes Infect.">
        <title>Comprehensive subspecies identification of 175 nontuberculous mycobacteria species based on 7547 genomic profiles.</title>
        <authorList>
            <person name="Matsumoto Y."/>
            <person name="Kinjo T."/>
            <person name="Motooka D."/>
            <person name="Nabeya D."/>
            <person name="Jung N."/>
            <person name="Uechi K."/>
            <person name="Horii T."/>
            <person name="Iida T."/>
            <person name="Fujita J."/>
            <person name="Nakamura S."/>
        </authorList>
    </citation>
    <scope>NUCLEOTIDE SEQUENCE [LARGE SCALE GENOMIC DNA]</scope>
    <source>
        <strain evidence="1 2">JCM 15296</strain>
    </source>
</reference>
<proteinExistence type="predicted"/>
<evidence type="ECO:0008006" key="3">
    <source>
        <dbReference type="Google" id="ProtNLM"/>
    </source>
</evidence>
<dbReference type="Proteomes" id="UP000465609">
    <property type="component" value="Chromosome"/>
</dbReference>
<evidence type="ECO:0000313" key="1">
    <source>
        <dbReference type="EMBL" id="BBX85487.1"/>
    </source>
</evidence>
<sequence>MPGDGRIRLPQVDDEHADQSVSLELLADLQAGLLDDATAARLRQRIRDDPVVARQYAELERVRRDLHDLADDTGESDIPADVTAHIGSALREAGTRPPRHAVVPAHSAGHGARSTRPGVIAGAAAGLIAIAIGATVVLSGSDEPARVSAGPTAASLTVQRQAGMPWSDRQILDLRSRPPELGALAAPDRLPSCLQGLGYSPTTRILGAATLTGRDRAQVLLLLPGADRGPTMALVVSSDCNSANAGLIADAVIADPPADPPAPGR</sequence>
<dbReference type="EMBL" id="AP022577">
    <property type="protein sequence ID" value="BBX85487.1"/>
    <property type="molecule type" value="Genomic_DNA"/>
</dbReference>
<organism evidence="1 2">
    <name type="scientific">Mycolicibacterium aubagnense</name>
    <dbReference type="NCBI Taxonomy" id="319707"/>
    <lineage>
        <taxon>Bacteria</taxon>
        <taxon>Bacillati</taxon>
        <taxon>Actinomycetota</taxon>
        <taxon>Actinomycetes</taxon>
        <taxon>Mycobacteriales</taxon>
        <taxon>Mycobacteriaceae</taxon>
        <taxon>Mycolicibacterium</taxon>
    </lineage>
</organism>
<name>A0ABN5YUR1_9MYCO</name>